<dbReference type="EMBL" id="BONZ01000062">
    <property type="protein sequence ID" value="GIH18007.1"/>
    <property type="molecule type" value="Genomic_DNA"/>
</dbReference>
<organism evidence="3 4">
    <name type="scientific">Rugosimonospora africana</name>
    <dbReference type="NCBI Taxonomy" id="556532"/>
    <lineage>
        <taxon>Bacteria</taxon>
        <taxon>Bacillati</taxon>
        <taxon>Actinomycetota</taxon>
        <taxon>Actinomycetes</taxon>
        <taxon>Micromonosporales</taxon>
        <taxon>Micromonosporaceae</taxon>
        <taxon>Rugosimonospora</taxon>
    </lineage>
</organism>
<evidence type="ECO:0008006" key="5">
    <source>
        <dbReference type="Google" id="ProtNLM"/>
    </source>
</evidence>
<keyword evidence="4" id="KW-1185">Reference proteome</keyword>
<feature type="compositionally biased region" description="Low complexity" evidence="1">
    <location>
        <begin position="26"/>
        <end position="47"/>
    </location>
</feature>
<feature type="transmembrane region" description="Helical" evidence="2">
    <location>
        <begin position="156"/>
        <end position="176"/>
    </location>
</feature>
<evidence type="ECO:0000313" key="4">
    <source>
        <dbReference type="Proteomes" id="UP000642748"/>
    </source>
</evidence>
<accession>A0A8J3QXL9</accession>
<evidence type="ECO:0000256" key="2">
    <source>
        <dbReference type="SAM" id="Phobius"/>
    </source>
</evidence>
<feature type="transmembrane region" description="Helical" evidence="2">
    <location>
        <begin position="98"/>
        <end position="119"/>
    </location>
</feature>
<keyword evidence="2" id="KW-0812">Transmembrane</keyword>
<keyword evidence="2" id="KW-1133">Transmembrane helix</keyword>
<feature type="transmembrane region" description="Helical" evidence="2">
    <location>
        <begin position="126"/>
        <end position="144"/>
    </location>
</feature>
<dbReference type="RefSeq" id="WP_203921552.1">
    <property type="nucleotide sequence ID" value="NZ_BONZ01000062.1"/>
</dbReference>
<gene>
    <name evidence="3" type="ORF">Raf01_61790</name>
</gene>
<reference evidence="3" key="1">
    <citation type="submission" date="2021-01" db="EMBL/GenBank/DDBJ databases">
        <title>Whole genome shotgun sequence of Rugosimonospora africana NBRC 104875.</title>
        <authorList>
            <person name="Komaki H."/>
            <person name="Tamura T."/>
        </authorList>
    </citation>
    <scope>NUCLEOTIDE SEQUENCE</scope>
    <source>
        <strain evidence="3">NBRC 104875</strain>
    </source>
</reference>
<feature type="transmembrane region" description="Helical" evidence="2">
    <location>
        <begin position="66"/>
        <end position="86"/>
    </location>
</feature>
<dbReference type="AlphaFoldDB" id="A0A8J3QXL9"/>
<comment type="caution">
    <text evidence="3">The sequence shown here is derived from an EMBL/GenBank/DDBJ whole genome shotgun (WGS) entry which is preliminary data.</text>
</comment>
<name>A0A8J3QXL9_9ACTN</name>
<feature type="region of interest" description="Disordered" evidence="1">
    <location>
        <begin position="26"/>
        <end position="60"/>
    </location>
</feature>
<sequence>MFTDEHLAALTREERTRLARRLAELAAAEQAPAERAPAEQAPADTAAPAPPDAARPSTPGTTRRRWLAVLALAACAAMIPWTARLATTLPERYVTQHWSITWVGFDSVLLLSFAATGWATLRGGRAVWAAAAVTATLLLCDAWFDLTTASTPSDLTAGAVAAAGEIPLAALLLYLAHRPSGGQARPRFRGSPVVARRWAAGTPRPTWRGPRR</sequence>
<evidence type="ECO:0000313" key="3">
    <source>
        <dbReference type="EMBL" id="GIH18007.1"/>
    </source>
</evidence>
<protein>
    <recommendedName>
        <fullName evidence="5">DUF2637 domain-containing protein</fullName>
    </recommendedName>
</protein>
<evidence type="ECO:0000256" key="1">
    <source>
        <dbReference type="SAM" id="MobiDB-lite"/>
    </source>
</evidence>
<keyword evidence="2" id="KW-0472">Membrane</keyword>
<dbReference type="Proteomes" id="UP000642748">
    <property type="component" value="Unassembled WGS sequence"/>
</dbReference>
<proteinExistence type="predicted"/>